<dbReference type="InterPro" id="IPR002685">
    <property type="entry name" value="Glyco_trans_15"/>
</dbReference>
<dbReference type="AlphaFoldDB" id="A0A061BD63"/>
<feature type="compositionally biased region" description="Polar residues" evidence="6">
    <location>
        <begin position="505"/>
        <end position="514"/>
    </location>
</feature>
<dbReference type="GO" id="GO:0006493">
    <property type="term" value="P:protein O-linked glycosylation"/>
    <property type="evidence" value="ECO:0007669"/>
    <property type="project" value="TreeGrafter"/>
</dbReference>
<proteinExistence type="inferred from homology"/>
<dbReference type="GO" id="GO:0000032">
    <property type="term" value="P:cell wall mannoprotein biosynthetic process"/>
    <property type="evidence" value="ECO:0007669"/>
    <property type="project" value="TreeGrafter"/>
</dbReference>
<organism evidence="8">
    <name type="scientific">Cyberlindnera fabianii</name>
    <name type="common">Yeast</name>
    <name type="synonym">Hansenula fabianii</name>
    <dbReference type="NCBI Taxonomy" id="36022"/>
    <lineage>
        <taxon>Eukaryota</taxon>
        <taxon>Fungi</taxon>
        <taxon>Dikarya</taxon>
        <taxon>Ascomycota</taxon>
        <taxon>Saccharomycotina</taxon>
        <taxon>Saccharomycetes</taxon>
        <taxon>Phaffomycetales</taxon>
        <taxon>Phaffomycetaceae</taxon>
        <taxon>Cyberlindnera</taxon>
    </lineage>
</organism>
<keyword evidence="7" id="KW-0812">Transmembrane</keyword>
<dbReference type="PANTHER" id="PTHR31121">
    <property type="entry name" value="ALPHA-1,2 MANNOSYLTRANSFERASE KTR1"/>
    <property type="match status" value="1"/>
</dbReference>
<protein>
    <submittedName>
        <fullName evidence="8">CYFA0S39e00232g1_1</fullName>
    </submittedName>
</protein>
<feature type="region of interest" description="Disordered" evidence="6">
    <location>
        <begin position="470"/>
        <end position="514"/>
    </location>
</feature>
<dbReference type="EMBL" id="LK052924">
    <property type="protein sequence ID" value="CDR47893.1"/>
    <property type="molecule type" value="Genomic_DNA"/>
</dbReference>
<dbReference type="Gene3D" id="3.90.550.10">
    <property type="entry name" value="Spore Coat Polysaccharide Biosynthesis Protein SpsA, Chain A"/>
    <property type="match status" value="1"/>
</dbReference>
<evidence type="ECO:0000256" key="7">
    <source>
        <dbReference type="SAM" id="Phobius"/>
    </source>
</evidence>
<evidence type="ECO:0000256" key="4">
    <source>
        <dbReference type="ARBA" id="ARBA00022679"/>
    </source>
</evidence>
<keyword evidence="7" id="KW-0472">Membrane</keyword>
<evidence type="ECO:0000256" key="3">
    <source>
        <dbReference type="ARBA" id="ARBA00022676"/>
    </source>
</evidence>
<comment type="similarity">
    <text evidence="2">Belongs to the glycosyltransferase 15 family.</text>
</comment>
<dbReference type="GO" id="GO:0000026">
    <property type="term" value="F:alpha-1,2-mannosyltransferase activity"/>
    <property type="evidence" value="ECO:0007669"/>
    <property type="project" value="TreeGrafter"/>
</dbReference>
<name>A0A061BD63_CYBFA</name>
<accession>A0A061BD63</accession>
<evidence type="ECO:0000256" key="6">
    <source>
        <dbReference type="SAM" id="MobiDB-lite"/>
    </source>
</evidence>
<keyword evidence="4" id="KW-0808">Transferase</keyword>
<feature type="compositionally biased region" description="Basic and acidic residues" evidence="6">
    <location>
        <begin position="470"/>
        <end position="485"/>
    </location>
</feature>
<dbReference type="Pfam" id="PF01793">
    <property type="entry name" value="Glyco_transf_15"/>
    <property type="match status" value="1"/>
</dbReference>
<evidence type="ECO:0000256" key="5">
    <source>
        <dbReference type="ARBA" id="ARBA00022968"/>
    </source>
</evidence>
<feature type="compositionally biased region" description="Acidic residues" evidence="6">
    <location>
        <begin position="490"/>
        <end position="499"/>
    </location>
</feature>
<dbReference type="OrthoDB" id="3979768at2759"/>
<comment type="subcellular location">
    <subcellularLocation>
        <location evidence="1">Membrane</location>
        <topology evidence="1">Single-pass type II membrane protein</topology>
    </subcellularLocation>
</comment>
<evidence type="ECO:0000256" key="1">
    <source>
        <dbReference type="ARBA" id="ARBA00004606"/>
    </source>
</evidence>
<dbReference type="InterPro" id="IPR029044">
    <property type="entry name" value="Nucleotide-diphossugar_trans"/>
</dbReference>
<sequence length="514" mass="60131">MVRGFTHATRRLDVRRPRVLAAITLSLLCGSLLYFYSAESYEYGSQSLQSLSEKMDLINARIESWKSFAEWEVQNHVESVSLMDPSATTSSKKSAATTAHFEEVKNVEGENGVELVPVREKGVIIMFARNMELHTALKTIRSVEDRFNKRYGYDWLFIGDTTQSKMFRRMTSALTSGEALYHVASRRDTLTYPSNIDKSRLKDARKILRQKNVNTYKSQRVKHLQRFWAKDIFNIEPLQRYDYYMRVDIGSQMFCDIGFDPFRYLKDHDKTYGFAFAQKSQVRGYPTLWSRTLQYIEENPTAVAPKHLMEFMSDDQGETFNGCQIRTRFEIGDLNFFRSETYQKLASYYDKTCGIYYEAWEDSTIRTVAVTLLQDRTKLQFFGNIGYNDNQGLMNLKQCPFDRNIRLKAQCTCDPLDDITWLENSCISKFFDVNGFKVPDDVSRRLEYLKAKEEEKKKVDEQRMYEEEQIRLEKQREFEENKKLLSENGETPELEEQEGDPVQPGQDTSNTNQD</sequence>
<gene>
    <name evidence="8" type="ORF">CYFA0S_39e00232g</name>
</gene>
<evidence type="ECO:0000256" key="2">
    <source>
        <dbReference type="ARBA" id="ARBA00007677"/>
    </source>
</evidence>
<reference evidence="8" key="1">
    <citation type="journal article" date="2014" name="Genome Announc.">
        <title>Genome sequence of the yeast Cyberlindnera fabianii (Hansenula fabianii).</title>
        <authorList>
            <person name="Freel K.C."/>
            <person name="Sarilar V."/>
            <person name="Neuveglise C."/>
            <person name="Devillers H."/>
            <person name="Friedrich A."/>
            <person name="Schacherer J."/>
        </authorList>
    </citation>
    <scope>NUCLEOTIDE SEQUENCE</scope>
    <source>
        <strain evidence="8">YJS4271</strain>
    </source>
</reference>
<keyword evidence="5" id="KW-0735">Signal-anchor</keyword>
<dbReference type="SUPFAM" id="SSF53448">
    <property type="entry name" value="Nucleotide-diphospho-sugar transferases"/>
    <property type="match status" value="1"/>
</dbReference>
<feature type="transmembrane region" description="Helical" evidence="7">
    <location>
        <begin position="20"/>
        <end position="37"/>
    </location>
</feature>
<dbReference type="GO" id="GO:0016020">
    <property type="term" value="C:membrane"/>
    <property type="evidence" value="ECO:0007669"/>
    <property type="project" value="UniProtKB-SubCell"/>
</dbReference>
<keyword evidence="7" id="KW-1133">Transmembrane helix</keyword>
<keyword evidence="3" id="KW-0328">Glycosyltransferase</keyword>
<dbReference type="GO" id="GO:0006487">
    <property type="term" value="P:protein N-linked glycosylation"/>
    <property type="evidence" value="ECO:0007669"/>
    <property type="project" value="TreeGrafter"/>
</dbReference>
<dbReference type="PANTHER" id="PTHR31121:SF6">
    <property type="entry name" value="ALPHA-1,2 MANNOSYLTRANSFERASE KTR1"/>
    <property type="match status" value="1"/>
</dbReference>
<dbReference type="GO" id="GO:0005794">
    <property type="term" value="C:Golgi apparatus"/>
    <property type="evidence" value="ECO:0007669"/>
    <property type="project" value="TreeGrafter"/>
</dbReference>
<evidence type="ECO:0000313" key="8">
    <source>
        <dbReference type="EMBL" id="CDR47893.1"/>
    </source>
</evidence>
<dbReference type="PhylomeDB" id="A0A061BD63"/>
<dbReference type="VEuPathDB" id="FungiDB:BON22_5419"/>